<reference evidence="1 2" key="1">
    <citation type="journal article" date="2024" name="G3 (Bethesda)">
        <title>Genome assembly of Hibiscus sabdariffa L. provides insights into metabolisms of medicinal natural products.</title>
        <authorList>
            <person name="Kim T."/>
        </authorList>
    </citation>
    <scope>NUCLEOTIDE SEQUENCE [LARGE SCALE GENOMIC DNA]</scope>
    <source>
        <strain evidence="1">TK-2024</strain>
        <tissue evidence="1">Old leaves</tissue>
    </source>
</reference>
<proteinExistence type="predicted"/>
<name>A0ABR2FPF9_9ROSI</name>
<comment type="caution">
    <text evidence="1">The sequence shown here is derived from an EMBL/GenBank/DDBJ whole genome shotgun (WGS) entry which is preliminary data.</text>
</comment>
<organism evidence="1 2">
    <name type="scientific">Hibiscus sabdariffa</name>
    <name type="common">roselle</name>
    <dbReference type="NCBI Taxonomy" id="183260"/>
    <lineage>
        <taxon>Eukaryota</taxon>
        <taxon>Viridiplantae</taxon>
        <taxon>Streptophyta</taxon>
        <taxon>Embryophyta</taxon>
        <taxon>Tracheophyta</taxon>
        <taxon>Spermatophyta</taxon>
        <taxon>Magnoliopsida</taxon>
        <taxon>eudicotyledons</taxon>
        <taxon>Gunneridae</taxon>
        <taxon>Pentapetalae</taxon>
        <taxon>rosids</taxon>
        <taxon>malvids</taxon>
        <taxon>Malvales</taxon>
        <taxon>Malvaceae</taxon>
        <taxon>Malvoideae</taxon>
        <taxon>Hibiscus</taxon>
    </lineage>
</organism>
<dbReference type="Proteomes" id="UP001472677">
    <property type="component" value="Unassembled WGS sequence"/>
</dbReference>
<evidence type="ECO:0000313" key="2">
    <source>
        <dbReference type="Proteomes" id="UP001472677"/>
    </source>
</evidence>
<gene>
    <name evidence="1" type="ORF">V6N12_068232</name>
</gene>
<accession>A0ABR2FPF9</accession>
<dbReference type="EMBL" id="JBBPBM010000005">
    <property type="protein sequence ID" value="KAK8583980.1"/>
    <property type="molecule type" value="Genomic_DNA"/>
</dbReference>
<protein>
    <submittedName>
        <fullName evidence="1">Uncharacterized protein</fullName>
    </submittedName>
</protein>
<keyword evidence="2" id="KW-1185">Reference proteome</keyword>
<evidence type="ECO:0000313" key="1">
    <source>
        <dbReference type="EMBL" id="KAK8583980.1"/>
    </source>
</evidence>
<sequence length="103" mass="11617">MRDYDSTIGGDETPETALMRRVEWSAEQRVDLCFPRLGYNRVSCHFQSSNFVLISCPNQQDIDFLEEQQNSTVKFATETSVHRSESEEPALITLSKAAKVAAS</sequence>